<sequence>MVHVKALILKLIMVSLVFLIVLSGFNGYPAVDVVLLSLAVTAVSYVVGDLLILRNSNNIIATISDLALVMALIWLMSIPLLGGGVPFGLVFLTAVIIAAGEWVLHLYMTNVVHPNMESPSPS</sequence>
<name>A0A1H9WUC2_9BACI</name>
<accession>A0A1H9WUC2</accession>
<evidence type="ECO:0008006" key="4">
    <source>
        <dbReference type="Google" id="ProtNLM"/>
    </source>
</evidence>
<dbReference type="Proteomes" id="UP000198571">
    <property type="component" value="Unassembled WGS sequence"/>
</dbReference>
<dbReference type="InterPro" id="IPR019649">
    <property type="entry name" value="DUF2512"/>
</dbReference>
<feature type="transmembrane region" description="Helical" evidence="1">
    <location>
        <begin position="7"/>
        <end position="28"/>
    </location>
</feature>
<protein>
    <recommendedName>
        <fullName evidence="4">4 TMS phage holin, superfamily IV</fullName>
    </recommendedName>
</protein>
<evidence type="ECO:0000256" key="1">
    <source>
        <dbReference type="SAM" id="Phobius"/>
    </source>
</evidence>
<evidence type="ECO:0000313" key="3">
    <source>
        <dbReference type="Proteomes" id="UP000198571"/>
    </source>
</evidence>
<evidence type="ECO:0000313" key="2">
    <source>
        <dbReference type="EMBL" id="SES37542.1"/>
    </source>
</evidence>
<feature type="transmembrane region" description="Helical" evidence="1">
    <location>
        <begin position="34"/>
        <end position="52"/>
    </location>
</feature>
<dbReference type="RefSeq" id="WP_177174430.1">
    <property type="nucleotide sequence ID" value="NZ_FOGT01000020.1"/>
</dbReference>
<keyword evidence="1" id="KW-1133">Transmembrane helix</keyword>
<dbReference type="STRING" id="1601833.SAMN05518684_12018"/>
<gene>
    <name evidence="2" type="ORF">SAMN05518684_12018</name>
</gene>
<dbReference type="EMBL" id="FOGT01000020">
    <property type="protein sequence ID" value="SES37542.1"/>
    <property type="molecule type" value="Genomic_DNA"/>
</dbReference>
<dbReference type="Pfam" id="PF10710">
    <property type="entry name" value="DUF2512"/>
    <property type="match status" value="1"/>
</dbReference>
<organism evidence="2 3">
    <name type="scientific">Salipaludibacillus aurantiacus</name>
    <dbReference type="NCBI Taxonomy" id="1601833"/>
    <lineage>
        <taxon>Bacteria</taxon>
        <taxon>Bacillati</taxon>
        <taxon>Bacillota</taxon>
        <taxon>Bacilli</taxon>
        <taxon>Bacillales</taxon>
        <taxon>Bacillaceae</taxon>
    </lineage>
</organism>
<feature type="transmembrane region" description="Helical" evidence="1">
    <location>
        <begin position="59"/>
        <end position="81"/>
    </location>
</feature>
<keyword evidence="1" id="KW-0812">Transmembrane</keyword>
<proteinExistence type="predicted"/>
<reference evidence="3" key="1">
    <citation type="submission" date="2016-10" db="EMBL/GenBank/DDBJ databases">
        <authorList>
            <person name="Varghese N."/>
            <person name="Submissions S."/>
        </authorList>
    </citation>
    <scope>NUCLEOTIDE SEQUENCE [LARGE SCALE GENOMIC DNA]</scope>
    <source>
        <strain evidence="3">S9</strain>
    </source>
</reference>
<dbReference type="AlphaFoldDB" id="A0A1H9WUC2"/>
<keyword evidence="3" id="KW-1185">Reference proteome</keyword>
<keyword evidence="1" id="KW-0472">Membrane</keyword>
<feature type="transmembrane region" description="Helical" evidence="1">
    <location>
        <begin position="87"/>
        <end position="108"/>
    </location>
</feature>